<accession>A0ABT9VPT4</accession>
<evidence type="ECO:0000313" key="2">
    <source>
        <dbReference type="EMBL" id="MDQ0162963.1"/>
    </source>
</evidence>
<keyword evidence="3" id="KW-1185">Reference proteome</keyword>
<dbReference type="EMBL" id="JAUSTR010000008">
    <property type="protein sequence ID" value="MDQ0162963.1"/>
    <property type="molecule type" value="Genomic_DNA"/>
</dbReference>
<comment type="caution">
    <text evidence="2">The sequence shown here is derived from an EMBL/GenBank/DDBJ whole genome shotgun (WGS) entry which is preliminary data.</text>
</comment>
<organism evidence="2 3">
    <name type="scientific">Aeribacillus alveayuensis</name>
    <dbReference type="NCBI Taxonomy" id="279215"/>
    <lineage>
        <taxon>Bacteria</taxon>
        <taxon>Bacillati</taxon>
        <taxon>Bacillota</taxon>
        <taxon>Bacilli</taxon>
        <taxon>Bacillales</taxon>
        <taxon>Bacillaceae</taxon>
        <taxon>Aeribacillus</taxon>
    </lineage>
</organism>
<sequence length="79" mass="9038">MPNQMNQQNQMNPNPMQSQGQLTHLELENLRHLIGDHGTVANKLDAYAQACQDPQLKQIFQRDAQQARASQQKLMGFLH</sequence>
<feature type="region of interest" description="Disordered" evidence="1">
    <location>
        <begin position="1"/>
        <end position="22"/>
    </location>
</feature>
<dbReference type="Proteomes" id="UP001225646">
    <property type="component" value="Unassembled WGS sequence"/>
</dbReference>
<feature type="compositionally biased region" description="Low complexity" evidence="1">
    <location>
        <begin position="1"/>
        <end position="17"/>
    </location>
</feature>
<name>A0ABT9VPT4_9BACI</name>
<reference evidence="2 3" key="1">
    <citation type="submission" date="2023-07" db="EMBL/GenBank/DDBJ databases">
        <title>Genomic Encyclopedia of Type Strains, Phase IV (KMG-IV): sequencing the most valuable type-strain genomes for metagenomic binning, comparative biology and taxonomic classification.</title>
        <authorList>
            <person name="Goeker M."/>
        </authorList>
    </citation>
    <scope>NUCLEOTIDE SEQUENCE [LARGE SCALE GENOMIC DNA]</scope>
    <source>
        <strain evidence="2 3">DSM 19092</strain>
    </source>
</reference>
<protein>
    <submittedName>
        <fullName evidence="2">Truncated hemoglobin YjbI</fullName>
    </submittedName>
</protein>
<proteinExistence type="predicted"/>
<gene>
    <name evidence="2" type="ORF">J2S06_002040</name>
</gene>
<evidence type="ECO:0000313" key="3">
    <source>
        <dbReference type="Proteomes" id="UP001225646"/>
    </source>
</evidence>
<evidence type="ECO:0000256" key="1">
    <source>
        <dbReference type="SAM" id="MobiDB-lite"/>
    </source>
</evidence>